<dbReference type="PANTHER" id="PTHR32060:SF30">
    <property type="entry name" value="CARBOXY-TERMINAL PROCESSING PROTEASE CTPA"/>
    <property type="match status" value="1"/>
</dbReference>
<keyword evidence="8" id="KW-1185">Reference proteome</keyword>
<dbReference type="Gene3D" id="3.30.750.44">
    <property type="match status" value="1"/>
</dbReference>
<dbReference type="Proteomes" id="UP000249547">
    <property type="component" value="Unassembled WGS sequence"/>
</dbReference>
<sequence length="535" mass="60008">MSNNRKLKVFLPFLFAVVLALGMFLGHKMPAARNSSSVVFLKPNNRNALQEVMGLLQYKYVDSLQMDDLQTDAIEALLGRLDPHSVYIAPTQLKGVNENLNGNFEGIGIEFSLFNDTVNVVNVITGGPSEKSGLQMGDKLIKVGDSTIAGVNISFDRIRKFLRGPRGSEIDVTFLRNNKLQTAKIQRGVIPIYSVDASYMINPEVGYIKINRFSEATVDEFMEAARTLTKAGMKKLIIDVRQNPGGILESAYRIADQLLEGSKVVVYTEGVHSAKKEYKTNQPGLFEKGALAILVDEQSASASEVLAGAIQDWDRGTIIGRRTFGKGLVQDQYDLSNGGALRLTIARYYLPTGRSIQKSYKDGRDVYAEDLANRIKDGELINKDSIHLADTVKYRTHKGRIVYGGGGIIPDVFTPVDTTHYSHIQLLLYNKNLYNEFCYEYYMAHKSAFEAYKDVKAFNQEFDITPQILQAFYTYVNKAGVNTALKTSRDDKDISLRLKSIFARQRWRLNGYYEVINQEDEMVQKALETIKAQAE</sequence>
<dbReference type="InterPro" id="IPR036034">
    <property type="entry name" value="PDZ_sf"/>
</dbReference>
<dbReference type="InterPro" id="IPR004447">
    <property type="entry name" value="Peptidase_S41A"/>
</dbReference>
<protein>
    <submittedName>
        <fullName evidence="7">Carboxyl-terminal processing protease</fullName>
    </submittedName>
</protein>
<comment type="similarity">
    <text evidence="1 5">Belongs to the peptidase S41A family.</text>
</comment>
<dbReference type="SMART" id="SM00245">
    <property type="entry name" value="TSPc"/>
    <property type="match status" value="1"/>
</dbReference>
<dbReference type="NCBIfam" id="TIGR00225">
    <property type="entry name" value="prc"/>
    <property type="match status" value="1"/>
</dbReference>
<evidence type="ECO:0000313" key="7">
    <source>
        <dbReference type="EMBL" id="RAJ02551.1"/>
    </source>
</evidence>
<accession>A0A327QE12</accession>
<dbReference type="SUPFAM" id="SSF50156">
    <property type="entry name" value="PDZ domain-like"/>
    <property type="match status" value="1"/>
</dbReference>
<dbReference type="AlphaFoldDB" id="A0A327QE12"/>
<evidence type="ECO:0000256" key="5">
    <source>
        <dbReference type="RuleBase" id="RU004404"/>
    </source>
</evidence>
<evidence type="ECO:0000256" key="3">
    <source>
        <dbReference type="ARBA" id="ARBA00022801"/>
    </source>
</evidence>
<dbReference type="SUPFAM" id="SSF52096">
    <property type="entry name" value="ClpP/crotonase"/>
    <property type="match status" value="1"/>
</dbReference>
<dbReference type="PANTHER" id="PTHR32060">
    <property type="entry name" value="TAIL-SPECIFIC PROTEASE"/>
    <property type="match status" value="1"/>
</dbReference>
<dbReference type="GO" id="GO:0008236">
    <property type="term" value="F:serine-type peptidase activity"/>
    <property type="evidence" value="ECO:0007669"/>
    <property type="project" value="UniProtKB-KW"/>
</dbReference>
<keyword evidence="4 5" id="KW-0720">Serine protease</keyword>
<dbReference type="Pfam" id="PF13180">
    <property type="entry name" value="PDZ_2"/>
    <property type="match status" value="1"/>
</dbReference>
<dbReference type="PROSITE" id="PS50106">
    <property type="entry name" value="PDZ"/>
    <property type="match status" value="1"/>
</dbReference>
<reference evidence="7 8" key="1">
    <citation type="submission" date="2018-06" db="EMBL/GenBank/DDBJ databases">
        <title>Genomic Encyclopedia of Archaeal and Bacterial Type Strains, Phase II (KMG-II): from individual species to whole genera.</title>
        <authorList>
            <person name="Goeker M."/>
        </authorList>
    </citation>
    <scope>NUCLEOTIDE SEQUENCE [LARGE SCALE GENOMIC DNA]</scope>
    <source>
        <strain evidence="7 8">DSM 23857</strain>
    </source>
</reference>
<evidence type="ECO:0000256" key="2">
    <source>
        <dbReference type="ARBA" id="ARBA00022670"/>
    </source>
</evidence>
<dbReference type="Gene3D" id="3.90.226.10">
    <property type="entry name" value="2-enoyl-CoA Hydratase, Chain A, domain 1"/>
    <property type="match status" value="1"/>
</dbReference>
<comment type="caution">
    <text evidence="7">The sequence shown here is derived from an EMBL/GenBank/DDBJ whole genome shotgun (WGS) entry which is preliminary data.</text>
</comment>
<dbReference type="EMBL" id="QLLL01000006">
    <property type="protein sequence ID" value="RAJ02551.1"/>
    <property type="molecule type" value="Genomic_DNA"/>
</dbReference>
<evidence type="ECO:0000256" key="4">
    <source>
        <dbReference type="ARBA" id="ARBA00022825"/>
    </source>
</evidence>
<name>A0A327QE12_9BACT</name>
<keyword evidence="3 5" id="KW-0378">Hydrolase</keyword>
<gene>
    <name evidence="7" type="ORF">LX64_03571</name>
</gene>
<dbReference type="InterPro" id="IPR001478">
    <property type="entry name" value="PDZ"/>
</dbReference>
<dbReference type="Gene3D" id="2.30.42.10">
    <property type="match status" value="1"/>
</dbReference>
<dbReference type="GO" id="GO:0004175">
    <property type="term" value="F:endopeptidase activity"/>
    <property type="evidence" value="ECO:0007669"/>
    <property type="project" value="TreeGrafter"/>
</dbReference>
<evidence type="ECO:0000313" key="8">
    <source>
        <dbReference type="Proteomes" id="UP000249547"/>
    </source>
</evidence>
<proteinExistence type="inferred from homology"/>
<dbReference type="InterPro" id="IPR005151">
    <property type="entry name" value="Tail-specific_protease"/>
</dbReference>
<keyword evidence="2 5" id="KW-0645">Protease</keyword>
<dbReference type="GO" id="GO:0006508">
    <property type="term" value="P:proteolysis"/>
    <property type="evidence" value="ECO:0007669"/>
    <property type="project" value="UniProtKB-KW"/>
</dbReference>
<dbReference type="CDD" id="cd07560">
    <property type="entry name" value="Peptidase_S41_CPP"/>
    <property type="match status" value="1"/>
</dbReference>
<dbReference type="GO" id="GO:0030288">
    <property type="term" value="C:outer membrane-bounded periplasmic space"/>
    <property type="evidence" value="ECO:0007669"/>
    <property type="project" value="TreeGrafter"/>
</dbReference>
<dbReference type="RefSeq" id="WP_170132822.1">
    <property type="nucleotide sequence ID" value="NZ_QLLL01000006.1"/>
</dbReference>
<feature type="domain" description="PDZ" evidence="6">
    <location>
        <begin position="93"/>
        <end position="163"/>
    </location>
</feature>
<dbReference type="SMART" id="SM00228">
    <property type="entry name" value="PDZ"/>
    <property type="match status" value="1"/>
</dbReference>
<dbReference type="Pfam" id="PF03572">
    <property type="entry name" value="Peptidase_S41"/>
    <property type="match status" value="1"/>
</dbReference>
<organism evidence="7 8">
    <name type="scientific">Chitinophaga skermanii</name>
    <dbReference type="NCBI Taxonomy" id="331697"/>
    <lineage>
        <taxon>Bacteria</taxon>
        <taxon>Pseudomonadati</taxon>
        <taxon>Bacteroidota</taxon>
        <taxon>Chitinophagia</taxon>
        <taxon>Chitinophagales</taxon>
        <taxon>Chitinophagaceae</taxon>
        <taxon>Chitinophaga</taxon>
    </lineage>
</organism>
<evidence type="ECO:0000256" key="1">
    <source>
        <dbReference type="ARBA" id="ARBA00009179"/>
    </source>
</evidence>
<evidence type="ECO:0000259" key="6">
    <source>
        <dbReference type="PROSITE" id="PS50106"/>
    </source>
</evidence>
<dbReference type="GO" id="GO:0007165">
    <property type="term" value="P:signal transduction"/>
    <property type="evidence" value="ECO:0007669"/>
    <property type="project" value="TreeGrafter"/>
</dbReference>
<dbReference type="InterPro" id="IPR029045">
    <property type="entry name" value="ClpP/crotonase-like_dom_sf"/>
</dbReference>